<dbReference type="RefSeq" id="WP_079588529.1">
    <property type="nucleotide sequence ID" value="NZ_DAMBHZ010000003.1"/>
</dbReference>
<dbReference type="CDD" id="cd04333">
    <property type="entry name" value="ProX_deacylase"/>
    <property type="match status" value="1"/>
</dbReference>
<evidence type="ECO:0000313" key="2">
    <source>
        <dbReference type="EMBL" id="SKB27904.1"/>
    </source>
</evidence>
<dbReference type="PANTHER" id="PTHR30411">
    <property type="entry name" value="CYTOPLASMIC PROTEIN"/>
    <property type="match status" value="1"/>
</dbReference>
<dbReference type="PANTHER" id="PTHR30411:SF1">
    <property type="entry name" value="CYTOPLASMIC PROTEIN"/>
    <property type="match status" value="1"/>
</dbReference>
<dbReference type="EMBL" id="FUYN01000001">
    <property type="protein sequence ID" value="SKB27904.1"/>
    <property type="molecule type" value="Genomic_DNA"/>
</dbReference>
<sequence length="152" mass="17008">MSVQSVREFFKSNNLDYKIYELEESTATVELAAKAHNVEPAMIAKSMALRLKERYIIIVTAGDAKLDNKKFKDEFKEKIQFLKGDEVPEITGHPVGGVCPFGLKENFDVYLDESLKRFDFVFPAAGSANTSIKIAPDNLKDITNAAWISVSK</sequence>
<proteinExistence type="predicted"/>
<dbReference type="SUPFAM" id="SSF55826">
    <property type="entry name" value="YbaK/ProRS associated domain"/>
    <property type="match status" value="1"/>
</dbReference>
<dbReference type="OrthoDB" id="9798760at2"/>
<accession>A0A1T4ZYP9</accession>
<organism evidence="2 3">
    <name type="scientific">Acetoanaerobium noterae</name>
    <dbReference type="NCBI Taxonomy" id="745369"/>
    <lineage>
        <taxon>Bacteria</taxon>
        <taxon>Bacillati</taxon>
        <taxon>Bacillota</taxon>
        <taxon>Clostridia</taxon>
        <taxon>Peptostreptococcales</taxon>
        <taxon>Filifactoraceae</taxon>
        <taxon>Acetoanaerobium</taxon>
    </lineage>
</organism>
<evidence type="ECO:0000313" key="3">
    <source>
        <dbReference type="Proteomes" id="UP000243406"/>
    </source>
</evidence>
<dbReference type="GO" id="GO:0002161">
    <property type="term" value="F:aminoacyl-tRNA deacylase activity"/>
    <property type="evidence" value="ECO:0007669"/>
    <property type="project" value="InterPro"/>
</dbReference>
<dbReference type="Proteomes" id="UP000243406">
    <property type="component" value="Unassembled WGS sequence"/>
</dbReference>
<dbReference type="InterPro" id="IPR007214">
    <property type="entry name" value="YbaK/aa-tRNA-synth-assoc-dom"/>
</dbReference>
<feature type="domain" description="YbaK/aminoacyl-tRNA synthetase-associated" evidence="1">
    <location>
        <begin position="24"/>
        <end position="141"/>
    </location>
</feature>
<protein>
    <submittedName>
        <fullName evidence="2">Cys-tRNA(Pro) deacylase, prolyl-tRNA editing enzyme YbaK/EbsC</fullName>
    </submittedName>
</protein>
<dbReference type="AlphaFoldDB" id="A0A1T4ZYP9"/>
<name>A0A1T4ZYP9_9FIRM</name>
<gene>
    <name evidence="2" type="ORF">SAMN02745120_0555</name>
</gene>
<dbReference type="Pfam" id="PF04073">
    <property type="entry name" value="tRNA_edit"/>
    <property type="match status" value="1"/>
</dbReference>
<dbReference type="Gene3D" id="3.90.960.10">
    <property type="entry name" value="YbaK/aminoacyl-tRNA synthetase-associated domain"/>
    <property type="match status" value="1"/>
</dbReference>
<reference evidence="3" key="1">
    <citation type="submission" date="2017-02" db="EMBL/GenBank/DDBJ databases">
        <authorList>
            <person name="Varghese N."/>
            <person name="Submissions S."/>
        </authorList>
    </citation>
    <scope>NUCLEOTIDE SEQUENCE [LARGE SCALE GENOMIC DNA]</scope>
    <source>
        <strain evidence="3">ATCC 35199</strain>
    </source>
</reference>
<evidence type="ECO:0000259" key="1">
    <source>
        <dbReference type="Pfam" id="PF04073"/>
    </source>
</evidence>
<dbReference type="InterPro" id="IPR036754">
    <property type="entry name" value="YbaK/aa-tRNA-synt-asso_dom_sf"/>
</dbReference>
<keyword evidence="3" id="KW-1185">Reference proteome</keyword>